<evidence type="ECO:0000313" key="7">
    <source>
        <dbReference type="EMBL" id="PYF84112.1"/>
    </source>
</evidence>
<dbReference type="InterPro" id="IPR050446">
    <property type="entry name" value="FAD-oxidoreductase/Apoptosis"/>
</dbReference>
<keyword evidence="4" id="KW-0560">Oxidoreductase</keyword>
<evidence type="ECO:0000256" key="1">
    <source>
        <dbReference type="ARBA" id="ARBA00001974"/>
    </source>
</evidence>
<dbReference type="InterPro" id="IPR028202">
    <property type="entry name" value="Reductase_C"/>
</dbReference>
<dbReference type="AlphaFoldDB" id="A0A318V5Q2"/>
<dbReference type="Proteomes" id="UP000247551">
    <property type="component" value="Unassembled WGS sequence"/>
</dbReference>
<dbReference type="SUPFAM" id="SSF51905">
    <property type="entry name" value="FAD/NAD(P)-binding domain"/>
    <property type="match status" value="1"/>
</dbReference>
<evidence type="ECO:0000259" key="6">
    <source>
        <dbReference type="Pfam" id="PF14759"/>
    </source>
</evidence>
<dbReference type="Pfam" id="PF14759">
    <property type="entry name" value="Reductase_C"/>
    <property type="match status" value="1"/>
</dbReference>
<accession>A0A318V5Q2</accession>
<feature type="domain" description="FAD/NAD(P)-binding" evidence="5">
    <location>
        <begin position="4"/>
        <end position="302"/>
    </location>
</feature>
<dbReference type="InterPro" id="IPR023753">
    <property type="entry name" value="FAD/NAD-binding_dom"/>
</dbReference>
<dbReference type="RefSeq" id="WP_110571583.1">
    <property type="nucleotide sequence ID" value="NZ_QKLW01000001.1"/>
</dbReference>
<organism evidence="7 8">
    <name type="scientific">Marinomonas alcarazii</name>
    <dbReference type="NCBI Taxonomy" id="491949"/>
    <lineage>
        <taxon>Bacteria</taxon>
        <taxon>Pseudomonadati</taxon>
        <taxon>Pseudomonadota</taxon>
        <taxon>Gammaproteobacteria</taxon>
        <taxon>Oceanospirillales</taxon>
        <taxon>Oceanospirillaceae</taxon>
        <taxon>Marinomonas</taxon>
    </lineage>
</organism>
<keyword evidence="2" id="KW-0285">Flavoprotein</keyword>
<dbReference type="Pfam" id="PF07992">
    <property type="entry name" value="Pyr_redox_2"/>
    <property type="match status" value="1"/>
</dbReference>
<evidence type="ECO:0000313" key="8">
    <source>
        <dbReference type="Proteomes" id="UP000247551"/>
    </source>
</evidence>
<dbReference type="PRINTS" id="PR00411">
    <property type="entry name" value="PNDRDTASEI"/>
</dbReference>
<dbReference type="PANTHER" id="PTHR43557:SF2">
    <property type="entry name" value="RIESKE DOMAIN-CONTAINING PROTEIN-RELATED"/>
    <property type="match status" value="1"/>
</dbReference>
<dbReference type="PRINTS" id="PR00368">
    <property type="entry name" value="FADPNR"/>
</dbReference>
<evidence type="ECO:0000256" key="4">
    <source>
        <dbReference type="ARBA" id="ARBA00023002"/>
    </source>
</evidence>
<keyword evidence="8" id="KW-1185">Reference proteome</keyword>
<dbReference type="SUPFAM" id="SSF55424">
    <property type="entry name" value="FAD/NAD-linked reductases, dimerisation (C-terminal) domain"/>
    <property type="match status" value="1"/>
</dbReference>
<name>A0A318V5Q2_9GAMM</name>
<dbReference type="Gene3D" id="3.30.390.30">
    <property type="match status" value="1"/>
</dbReference>
<feature type="domain" description="Reductase C-terminal" evidence="6">
    <location>
        <begin position="321"/>
        <end position="409"/>
    </location>
</feature>
<dbReference type="Gene3D" id="3.50.50.60">
    <property type="entry name" value="FAD/NAD(P)-binding domain"/>
    <property type="match status" value="2"/>
</dbReference>
<proteinExistence type="predicted"/>
<dbReference type="InterPro" id="IPR036188">
    <property type="entry name" value="FAD/NAD-bd_sf"/>
</dbReference>
<gene>
    <name evidence="7" type="ORF">DFP75_101137</name>
</gene>
<dbReference type="PANTHER" id="PTHR43557">
    <property type="entry name" value="APOPTOSIS-INDUCING FACTOR 1"/>
    <property type="match status" value="1"/>
</dbReference>
<dbReference type="GO" id="GO:0051213">
    <property type="term" value="F:dioxygenase activity"/>
    <property type="evidence" value="ECO:0007669"/>
    <property type="project" value="UniProtKB-KW"/>
</dbReference>
<dbReference type="GO" id="GO:0005737">
    <property type="term" value="C:cytoplasm"/>
    <property type="evidence" value="ECO:0007669"/>
    <property type="project" value="TreeGrafter"/>
</dbReference>
<dbReference type="EMBL" id="QKLW01000001">
    <property type="protein sequence ID" value="PYF84112.1"/>
    <property type="molecule type" value="Genomic_DNA"/>
</dbReference>
<comment type="cofactor">
    <cofactor evidence="1">
        <name>FAD</name>
        <dbReference type="ChEBI" id="CHEBI:57692"/>
    </cofactor>
</comment>
<reference evidence="7 8" key="1">
    <citation type="submission" date="2018-06" db="EMBL/GenBank/DDBJ databases">
        <title>Genomic Encyclopedia of Type Strains, Phase III (KMG-III): the genomes of soil and plant-associated and newly described type strains.</title>
        <authorList>
            <person name="Whitman W."/>
        </authorList>
    </citation>
    <scope>NUCLEOTIDE SEQUENCE [LARGE SCALE GENOMIC DNA]</scope>
    <source>
        <strain evidence="7 8">CECT 7730</strain>
    </source>
</reference>
<evidence type="ECO:0000259" key="5">
    <source>
        <dbReference type="Pfam" id="PF07992"/>
    </source>
</evidence>
<comment type="caution">
    <text evidence="7">The sequence shown here is derived from an EMBL/GenBank/DDBJ whole genome shotgun (WGS) entry which is preliminary data.</text>
</comment>
<keyword evidence="7" id="KW-0223">Dioxygenase</keyword>
<keyword evidence="3" id="KW-0274">FAD</keyword>
<evidence type="ECO:0000256" key="3">
    <source>
        <dbReference type="ARBA" id="ARBA00022827"/>
    </source>
</evidence>
<dbReference type="InterPro" id="IPR016156">
    <property type="entry name" value="FAD/NAD-linked_Rdtase_dimer_sf"/>
</dbReference>
<dbReference type="GO" id="GO:0016651">
    <property type="term" value="F:oxidoreductase activity, acting on NAD(P)H"/>
    <property type="evidence" value="ECO:0007669"/>
    <property type="project" value="TreeGrafter"/>
</dbReference>
<protein>
    <submittedName>
        <fullName evidence="7">3-phenylpropionate/trans-cinnamate dioxygenase ferredoxin reductase subunit</fullName>
    </submittedName>
</protein>
<evidence type="ECO:0000256" key="2">
    <source>
        <dbReference type="ARBA" id="ARBA00022630"/>
    </source>
</evidence>
<sequence>MNSMLIIGAGEAGVRAAITLRELDSNVPITIVETEKGDPYERPPLSKTGLTDALFEPKSIVTKAQLAEKHIQFITGVFVASIDAQAKQVTLSNHKKLMFGKLLIATGASARTLSFANTSEEDLEHFVFTLRTASDCQRIRSKVLAGQKVVLIGAGFIGLELAASLRAQQIKVTVLETQPRILQRAVPEAVARILHKAHHQNGTEIKLNSSIENVTFDHQAHIKLTSGKQIEADWLVVGIGSIPNVNLAQQAGLAIENGIKVDTHMQTSHKDIYAAGDVCSFPYALTQQRVRLESWRCAQEQAAIAAQNMLGNNTVYDLAPWFWSDQYDLGLQMVGLPEGAAHPVTRTLGTSSCLHFEVNDENQLLSACGIGVGNQIAKDIKLSERLINQRKTVSIEKLADPSFKLKDLLKK</sequence>